<dbReference type="InterPro" id="IPR036691">
    <property type="entry name" value="Endo/exonu/phosph_ase_sf"/>
</dbReference>
<feature type="transmembrane region" description="Helical" evidence="2">
    <location>
        <begin position="58"/>
        <end position="76"/>
    </location>
</feature>
<name>A0A4Q7V4V3_9BURK</name>
<organism evidence="4 5">
    <name type="scientific">Advenella incenata</name>
    <dbReference type="NCBI Taxonomy" id="267800"/>
    <lineage>
        <taxon>Bacteria</taxon>
        <taxon>Pseudomonadati</taxon>
        <taxon>Pseudomonadota</taxon>
        <taxon>Betaproteobacteria</taxon>
        <taxon>Burkholderiales</taxon>
        <taxon>Alcaligenaceae</taxon>
    </lineage>
</organism>
<feature type="transmembrane region" description="Helical" evidence="2">
    <location>
        <begin position="35"/>
        <end position="51"/>
    </location>
</feature>
<evidence type="ECO:0000259" key="3">
    <source>
        <dbReference type="Pfam" id="PF03372"/>
    </source>
</evidence>
<keyword evidence="5" id="KW-1185">Reference proteome</keyword>
<accession>A0A4Q7V4V3</accession>
<dbReference type="OrthoDB" id="9796594at2"/>
<gene>
    <name evidence="4" type="ORF">EV681_4312</name>
</gene>
<dbReference type="Proteomes" id="UP000293398">
    <property type="component" value="Unassembled WGS sequence"/>
</dbReference>
<keyword evidence="2" id="KW-1133">Transmembrane helix</keyword>
<evidence type="ECO:0000256" key="1">
    <source>
        <dbReference type="SAM" id="MobiDB-lite"/>
    </source>
</evidence>
<evidence type="ECO:0000313" key="4">
    <source>
        <dbReference type="EMBL" id="RZT91556.1"/>
    </source>
</evidence>
<keyword evidence="4" id="KW-0540">Nuclease</keyword>
<dbReference type="InterPro" id="IPR005135">
    <property type="entry name" value="Endo/exonuclease/phosphatase"/>
</dbReference>
<feature type="domain" description="Endonuclease/exonuclease/phosphatase" evidence="3">
    <location>
        <begin position="105"/>
        <end position="311"/>
    </location>
</feature>
<dbReference type="AlphaFoldDB" id="A0A4Q7V4V3"/>
<keyword evidence="2" id="KW-0472">Membrane</keyword>
<feature type="region of interest" description="Disordered" evidence="1">
    <location>
        <begin position="332"/>
        <end position="353"/>
    </location>
</feature>
<proteinExistence type="predicted"/>
<dbReference type="RefSeq" id="WP_130305157.1">
    <property type="nucleotide sequence ID" value="NZ_SHKO01000005.1"/>
</dbReference>
<dbReference type="GO" id="GO:0004519">
    <property type="term" value="F:endonuclease activity"/>
    <property type="evidence" value="ECO:0007669"/>
    <property type="project" value="UniProtKB-KW"/>
</dbReference>
<feature type="compositionally biased region" description="Basic and acidic residues" evidence="1">
    <location>
        <begin position="341"/>
        <end position="353"/>
    </location>
</feature>
<dbReference type="EMBL" id="SHKO01000005">
    <property type="protein sequence ID" value="RZT91556.1"/>
    <property type="molecule type" value="Genomic_DNA"/>
</dbReference>
<keyword evidence="2" id="KW-0812">Transmembrane</keyword>
<dbReference type="Pfam" id="PF03372">
    <property type="entry name" value="Exo_endo_phos"/>
    <property type="match status" value="1"/>
</dbReference>
<reference evidence="4 5" key="1">
    <citation type="submission" date="2019-02" db="EMBL/GenBank/DDBJ databases">
        <title>Genomic Encyclopedia of Type Strains, Phase IV (KMG-IV): sequencing the most valuable type-strain genomes for metagenomic binning, comparative biology and taxonomic classification.</title>
        <authorList>
            <person name="Goeker M."/>
        </authorList>
    </citation>
    <scope>NUCLEOTIDE SEQUENCE [LARGE SCALE GENOMIC DNA]</scope>
    <source>
        <strain evidence="4 5">DSM 23814</strain>
    </source>
</reference>
<dbReference type="SUPFAM" id="SSF56219">
    <property type="entry name" value="DNase I-like"/>
    <property type="match status" value="1"/>
</dbReference>
<evidence type="ECO:0000313" key="5">
    <source>
        <dbReference type="Proteomes" id="UP000293398"/>
    </source>
</evidence>
<sequence>MSFLYVLILVLPALATALAFLPSSHWSIRSLDFPRVQIAVLCLASLIVTALNPPTQVWTVLFLVTANLIALIYQLYKIFPYTRLAKTEVLSSQVPDDERTVSLLSSNVLTPNRRSDALITLVRQYKPDLLLTLESDTWWQHALASLEHDYPYRVAIPLDNLYGMHLYSRLPLEDTEVLYRVEEDIPSIRSQVVLRSGEKIRIYCLHPTPPSPTESETSKPRDAELLLVGKQIRELDETALVFGDLNDVAWSHSTRLFKKVSELLDARIGRGMFNTFHAHYRFLRWPLDHIFQSAEFQIKHMAKLPDIGSDHFPIYAKFQYCPAQEDLHEVETADTEEMAQADEKIAEGRQEAQ</sequence>
<keyword evidence="4" id="KW-0378">Hydrolase</keyword>
<keyword evidence="4" id="KW-0255">Endonuclease</keyword>
<dbReference type="GO" id="GO:0004527">
    <property type="term" value="F:exonuclease activity"/>
    <property type="evidence" value="ECO:0007669"/>
    <property type="project" value="UniProtKB-KW"/>
</dbReference>
<keyword evidence="4" id="KW-0269">Exonuclease</keyword>
<protein>
    <submittedName>
        <fullName evidence="4">Endonuclease/exonuclease/phosphatase (EEP) superfamily protein YafD</fullName>
    </submittedName>
</protein>
<evidence type="ECO:0000256" key="2">
    <source>
        <dbReference type="SAM" id="Phobius"/>
    </source>
</evidence>
<dbReference type="Gene3D" id="3.60.10.10">
    <property type="entry name" value="Endonuclease/exonuclease/phosphatase"/>
    <property type="match status" value="1"/>
</dbReference>
<comment type="caution">
    <text evidence="4">The sequence shown here is derived from an EMBL/GenBank/DDBJ whole genome shotgun (WGS) entry which is preliminary data.</text>
</comment>